<keyword evidence="1" id="KW-0472">Membrane</keyword>
<name>W7XKR2_TETTS</name>
<evidence type="ECO:0000313" key="2">
    <source>
        <dbReference type="EMBL" id="EWS76746.1"/>
    </source>
</evidence>
<reference evidence="3" key="1">
    <citation type="journal article" date="2006" name="PLoS Biol.">
        <title>Macronuclear genome sequence of the ciliate Tetrahymena thermophila, a model eukaryote.</title>
        <authorList>
            <person name="Eisen J.A."/>
            <person name="Coyne R.S."/>
            <person name="Wu M."/>
            <person name="Wu D."/>
            <person name="Thiagarajan M."/>
            <person name="Wortman J.R."/>
            <person name="Badger J.H."/>
            <person name="Ren Q."/>
            <person name="Amedeo P."/>
            <person name="Jones K.M."/>
            <person name="Tallon L.J."/>
            <person name="Delcher A.L."/>
            <person name="Salzberg S.L."/>
            <person name="Silva J.C."/>
            <person name="Haas B.J."/>
            <person name="Majoros W.H."/>
            <person name="Farzad M."/>
            <person name="Carlton J.M."/>
            <person name="Smith R.K. Jr."/>
            <person name="Garg J."/>
            <person name="Pearlman R.E."/>
            <person name="Karrer K.M."/>
            <person name="Sun L."/>
            <person name="Manning G."/>
            <person name="Elde N.C."/>
            <person name="Turkewitz A.P."/>
            <person name="Asai D.J."/>
            <person name="Wilkes D.E."/>
            <person name="Wang Y."/>
            <person name="Cai H."/>
            <person name="Collins K."/>
            <person name="Stewart B.A."/>
            <person name="Lee S.R."/>
            <person name="Wilamowska K."/>
            <person name="Weinberg Z."/>
            <person name="Ruzzo W.L."/>
            <person name="Wloga D."/>
            <person name="Gaertig J."/>
            <person name="Frankel J."/>
            <person name="Tsao C.-C."/>
            <person name="Gorovsky M.A."/>
            <person name="Keeling P.J."/>
            <person name="Waller R.F."/>
            <person name="Patron N.J."/>
            <person name="Cherry J.M."/>
            <person name="Stover N.A."/>
            <person name="Krieger C.J."/>
            <person name="del Toro C."/>
            <person name="Ryder H.F."/>
            <person name="Williamson S.C."/>
            <person name="Barbeau R.A."/>
            <person name="Hamilton E.P."/>
            <person name="Orias E."/>
        </authorList>
    </citation>
    <scope>NUCLEOTIDE SEQUENCE [LARGE SCALE GENOMIC DNA]</scope>
    <source>
        <strain evidence="3">SB210</strain>
    </source>
</reference>
<proteinExistence type="predicted"/>
<dbReference type="InParanoid" id="W7XKR2"/>
<dbReference type="Proteomes" id="UP000009168">
    <property type="component" value="Unassembled WGS sequence"/>
</dbReference>
<organism evidence="2 3">
    <name type="scientific">Tetrahymena thermophila (strain SB210)</name>
    <dbReference type="NCBI Taxonomy" id="312017"/>
    <lineage>
        <taxon>Eukaryota</taxon>
        <taxon>Sar</taxon>
        <taxon>Alveolata</taxon>
        <taxon>Ciliophora</taxon>
        <taxon>Intramacronucleata</taxon>
        <taxon>Oligohymenophorea</taxon>
        <taxon>Hymenostomatida</taxon>
        <taxon>Tetrahymenina</taxon>
        <taxon>Tetrahymenidae</taxon>
        <taxon>Tetrahymena</taxon>
    </lineage>
</organism>
<evidence type="ECO:0000313" key="3">
    <source>
        <dbReference type="Proteomes" id="UP000009168"/>
    </source>
</evidence>
<protein>
    <submittedName>
        <fullName evidence="2">Transmembrane protein, putative</fullName>
    </submittedName>
</protein>
<keyword evidence="3" id="KW-1185">Reference proteome</keyword>
<keyword evidence="1" id="KW-1133">Transmembrane helix</keyword>
<dbReference type="EMBL" id="GG662864">
    <property type="protein sequence ID" value="EWS76746.1"/>
    <property type="molecule type" value="Genomic_DNA"/>
</dbReference>
<accession>W7XKR2</accession>
<dbReference type="KEGG" id="tet:TTHERM_000541549"/>
<keyword evidence="1 2" id="KW-0812">Transmembrane</keyword>
<dbReference type="AlphaFoldDB" id="W7XKR2"/>
<sequence>MMLWFQRKQKQWALITQIYIFLSHMLINQTQPIQPMQYGASQTLTLMLEELNLILVLWILMNPQLSHFKIISQLLYMKFSIFQVFQVAVFLIGLILKQINHTEEKMNIRL</sequence>
<dbReference type="GeneID" id="24439504"/>
<dbReference type="RefSeq" id="XP_012650739.1">
    <property type="nucleotide sequence ID" value="XM_012795285.1"/>
</dbReference>
<gene>
    <name evidence="2" type="ORF">TTHERM_000541549</name>
</gene>
<feature type="transmembrane region" description="Helical" evidence="1">
    <location>
        <begin position="43"/>
        <end position="62"/>
    </location>
</feature>
<evidence type="ECO:0000256" key="1">
    <source>
        <dbReference type="SAM" id="Phobius"/>
    </source>
</evidence>
<feature type="transmembrane region" description="Helical" evidence="1">
    <location>
        <begin position="12"/>
        <end position="31"/>
    </location>
</feature>
<feature type="transmembrane region" description="Helical" evidence="1">
    <location>
        <begin position="74"/>
        <end position="96"/>
    </location>
</feature>